<accession>A0ABD3R2F5</accession>
<dbReference type="FunFam" id="3.90.190.10:FF:000266">
    <property type="entry name" value="Predicted protein"/>
    <property type="match status" value="1"/>
</dbReference>
<dbReference type="InterPro" id="IPR026893">
    <property type="entry name" value="Tyr/Ser_Pase_IphP-type"/>
</dbReference>
<proteinExistence type="predicted"/>
<dbReference type="InterPro" id="IPR029021">
    <property type="entry name" value="Prot-tyrosine_phosphatase-like"/>
</dbReference>
<dbReference type="AlphaFoldDB" id="A0ABD3R2F5"/>
<dbReference type="Pfam" id="PF13350">
    <property type="entry name" value="Y_phosphatase3"/>
    <property type="match status" value="2"/>
</dbReference>
<evidence type="ECO:0000313" key="2">
    <source>
        <dbReference type="EMBL" id="KAL3804360.1"/>
    </source>
</evidence>
<dbReference type="EMBL" id="JABMIG020000008">
    <property type="protein sequence ID" value="KAL3804360.1"/>
    <property type="molecule type" value="Genomic_DNA"/>
</dbReference>
<feature type="chain" id="PRO_5044827902" description="Tyrosine specific protein phosphatases domain-containing protein" evidence="1">
    <location>
        <begin position="27"/>
        <end position="448"/>
    </location>
</feature>
<evidence type="ECO:0000256" key="1">
    <source>
        <dbReference type="SAM" id="SignalP"/>
    </source>
</evidence>
<sequence length="448" mass="50268">MSSPPSRSFAFFLSAVLTTSSTAILATQPTMPSRPAAFALHLQTNNNEPSTTTTAASTTPIAPIPERTPEEQEFFDRTATLCQQRNLPLSHVKNARDLSSPVDSPIVPGRVYRIGRVSDASDDDLELLFGKMGIKTLVDLRSPTELKDDLTLEREEVFGNFTDMVFYEHNKMVKELGPEEKRMQRRRKRDKIRKAVEGVGRNTKDAVFSFVDNFFGADEDEGENGEEEECIDCFEAEKLLQESARRRNRKERHFVSIMNELKYVRGTLSKLRKRDIAGAIIKSPTAIVSKTAREKIKKPFLDEINGGGLPMLNELLLRFGAPGIKYVLDLVSDKNRHPVAFYCTAGKDRTGMIAAIILALLGTPDESIVEDYSLSANVYAEMNDHKAMVGALSQRSLDAKTFLGAPPHVMRDTLENIRRVYGSVEGYCDFIGFDEKSRERLKYVLTEQ</sequence>
<keyword evidence="1" id="KW-0732">Signal</keyword>
<dbReference type="PANTHER" id="PTHR31126">
    <property type="entry name" value="TYROSINE-PROTEIN PHOSPHATASE"/>
    <property type="match status" value="1"/>
</dbReference>
<name>A0ABD3R2F5_9STRA</name>
<dbReference type="Gene3D" id="3.90.190.10">
    <property type="entry name" value="Protein tyrosine phosphatase superfamily"/>
    <property type="match status" value="2"/>
</dbReference>
<evidence type="ECO:0008006" key="4">
    <source>
        <dbReference type="Google" id="ProtNLM"/>
    </source>
</evidence>
<keyword evidence="3" id="KW-1185">Reference proteome</keyword>
<gene>
    <name evidence="2" type="ORF">HJC23_011288</name>
</gene>
<feature type="signal peptide" evidence="1">
    <location>
        <begin position="1"/>
        <end position="26"/>
    </location>
</feature>
<protein>
    <recommendedName>
        <fullName evidence="4">Tyrosine specific protein phosphatases domain-containing protein</fullName>
    </recommendedName>
</protein>
<dbReference type="PANTHER" id="PTHR31126:SF1">
    <property type="entry name" value="TYROSINE SPECIFIC PROTEIN PHOSPHATASES DOMAIN-CONTAINING PROTEIN"/>
    <property type="match status" value="1"/>
</dbReference>
<comment type="caution">
    <text evidence="2">The sequence shown here is derived from an EMBL/GenBank/DDBJ whole genome shotgun (WGS) entry which is preliminary data.</text>
</comment>
<dbReference type="SUPFAM" id="SSF52799">
    <property type="entry name" value="(Phosphotyrosine protein) phosphatases II"/>
    <property type="match status" value="2"/>
</dbReference>
<evidence type="ECO:0000313" key="3">
    <source>
        <dbReference type="Proteomes" id="UP001516023"/>
    </source>
</evidence>
<organism evidence="2 3">
    <name type="scientific">Cyclotella cryptica</name>
    <dbReference type="NCBI Taxonomy" id="29204"/>
    <lineage>
        <taxon>Eukaryota</taxon>
        <taxon>Sar</taxon>
        <taxon>Stramenopiles</taxon>
        <taxon>Ochrophyta</taxon>
        <taxon>Bacillariophyta</taxon>
        <taxon>Coscinodiscophyceae</taxon>
        <taxon>Thalassiosirophycidae</taxon>
        <taxon>Stephanodiscales</taxon>
        <taxon>Stephanodiscaceae</taxon>
        <taxon>Cyclotella</taxon>
    </lineage>
</organism>
<reference evidence="2 3" key="1">
    <citation type="journal article" date="2020" name="G3 (Bethesda)">
        <title>Improved Reference Genome for Cyclotella cryptica CCMP332, a Model for Cell Wall Morphogenesis, Salinity Adaptation, and Lipid Production in Diatoms (Bacillariophyta).</title>
        <authorList>
            <person name="Roberts W.R."/>
            <person name="Downey K.M."/>
            <person name="Ruck E.C."/>
            <person name="Traller J.C."/>
            <person name="Alverson A.J."/>
        </authorList>
    </citation>
    <scope>NUCLEOTIDE SEQUENCE [LARGE SCALE GENOMIC DNA]</scope>
    <source>
        <strain evidence="2 3">CCMP332</strain>
    </source>
</reference>
<dbReference type="Proteomes" id="UP001516023">
    <property type="component" value="Unassembled WGS sequence"/>
</dbReference>